<dbReference type="FunFam" id="1.10.287.80:FF:000001">
    <property type="entry name" value="ATP synthase gamma chain"/>
    <property type="match status" value="1"/>
</dbReference>
<dbReference type="eggNOG" id="COG0224">
    <property type="taxonomic scope" value="Bacteria"/>
</dbReference>
<dbReference type="NCBIfam" id="TIGR01146">
    <property type="entry name" value="ATPsyn_F1gamma"/>
    <property type="match status" value="1"/>
</dbReference>
<sequence length="304" mass="33385">MASLKDLRDRIASVKATQKITKAMQMVAAAKLRRAQEAAEAARPYSQRMAAVMSNICDNVDAQDAPRLMAGTGKDDVHLLVVCSAERGLCGGFNAQIARHARDHIRRLLSLGKTVKIITVGKKGADILRRDFKNLMIDHVDLREAKNIAFSHADLIGQKIISMFDDGGFDVCTLFYSEFVSVINQQPTALQLIPAKAEDEDETENDAKSISNNIAKDKHLAVYDYEPDAASILETLVPQNLRVQIFRALLENAAGEMGAKMSAMDNATRNAGDMINKLSITYNRQRQAQITTELIEIIAGAEAL</sequence>
<dbReference type="GO" id="GO:0042777">
    <property type="term" value="P:proton motive force-driven plasma membrane ATP synthesis"/>
    <property type="evidence" value="ECO:0007669"/>
    <property type="project" value="UniProtKB-UniRule"/>
</dbReference>
<comment type="function">
    <text evidence="1 13">Produces ATP from ADP in the presence of a proton gradient across the membrane. The gamma chain is believed to be important in regulating ATPase activity and the flow of protons through the CF(0) complex.</text>
</comment>
<dbReference type="InterPro" id="IPR023632">
    <property type="entry name" value="ATP_synth_F1_gsu_CS"/>
</dbReference>
<dbReference type="Proteomes" id="UP000008952">
    <property type="component" value="Unassembled WGS sequence"/>
</dbReference>
<dbReference type="SUPFAM" id="SSF52943">
    <property type="entry name" value="ATP synthase (F1-ATPase), gamma subunit"/>
    <property type="match status" value="1"/>
</dbReference>
<evidence type="ECO:0000256" key="10">
    <source>
        <dbReference type="ARBA" id="ARBA00023196"/>
    </source>
</evidence>
<dbReference type="PATRIC" id="fig|1094558.3.peg.195"/>
<dbReference type="RefSeq" id="WP_008037539.1">
    <property type="nucleotide sequence ID" value="NZ_JH725147.1"/>
</dbReference>
<dbReference type="GO" id="GO:0005886">
    <property type="term" value="C:plasma membrane"/>
    <property type="evidence" value="ECO:0007669"/>
    <property type="project" value="UniProtKB-SubCell"/>
</dbReference>
<evidence type="ECO:0000313" key="15">
    <source>
        <dbReference type="Proteomes" id="UP000008952"/>
    </source>
</evidence>
<dbReference type="GO" id="GO:0046933">
    <property type="term" value="F:proton-transporting ATP synthase activity, rotational mechanism"/>
    <property type="evidence" value="ECO:0007669"/>
    <property type="project" value="UniProtKB-UniRule"/>
</dbReference>
<dbReference type="CDD" id="cd12151">
    <property type="entry name" value="F1-ATPase_gamma"/>
    <property type="match status" value="1"/>
</dbReference>
<keyword evidence="11 13" id="KW-0066">ATP synthesis</keyword>
<dbReference type="PANTHER" id="PTHR11693">
    <property type="entry name" value="ATP SYNTHASE GAMMA CHAIN"/>
    <property type="match status" value="1"/>
</dbReference>
<evidence type="ECO:0000256" key="9">
    <source>
        <dbReference type="ARBA" id="ARBA00023136"/>
    </source>
</evidence>
<dbReference type="InterPro" id="IPR000131">
    <property type="entry name" value="ATP_synth_F1_gsu"/>
</dbReference>
<evidence type="ECO:0000256" key="12">
    <source>
        <dbReference type="ARBA" id="ARBA00060385"/>
    </source>
</evidence>
<evidence type="ECO:0000256" key="4">
    <source>
        <dbReference type="ARBA" id="ARBA00022448"/>
    </source>
</evidence>
<dbReference type="STRING" id="1094558.ME5_00179"/>
<dbReference type="GO" id="GO:0005524">
    <property type="term" value="F:ATP binding"/>
    <property type="evidence" value="ECO:0007669"/>
    <property type="project" value="UniProtKB-UniRule"/>
</dbReference>
<dbReference type="HOGENOM" id="CLU_050669_0_1_5"/>
<proteinExistence type="inferred from homology"/>
<dbReference type="AlphaFoldDB" id="J0R6Z8"/>
<gene>
    <name evidence="13" type="primary">atpG</name>
    <name evidence="14" type="ORF">ME5_00179</name>
</gene>
<keyword evidence="4 13" id="KW-0813">Transport</keyword>
<dbReference type="PANTHER" id="PTHR11693:SF22">
    <property type="entry name" value="ATP SYNTHASE SUBUNIT GAMMA, MITOCHONDRIAL"/>
    <property type="match status" value="1"/>
</dbReference>
<keyword evidence="5 13" id="KW-1003">Cell membrane</keyword>
<evidence type="ECO:0000256" key="3">
    <source>
        <dbReference type="ARBA" id="ARBA00007681"/>
    </source>
</evidence>
<dbReference type="Gene3D" id="3.40.1380.10">
    <property type="match status" value="1"/>
</dbReference>
<protein>
    <recommendedName>
        <fullName evidence="13">ATP synthase gamma chain</fullName>
    </recommendedName>
    <alternativeName>
        <fullName evidence="13">ATP synthase F1 sector gamma subunit</fullName>
    </alternativeName>
    <alternativeName>
        <fullName evidence="13">F-ATPase gamma subunit</fullName>
    </alternativeName>
</protein>
<dbReference type="Gene3D" id="1.10.287.80">
    <property type="entry name" value="ATP synthase, gamma subunit, helix hairpin domain"/>
    <property type="match status" value="1"/>
</dbReference>
<keyword evidence="15" id="KW-1185">Reference proteome</keyword>
<dbReference type="InterPro" id="IPR035968">
    <property type="entry name" value="ATP_synth_F1_ATPase_gsu"/>
</dbReference>
<keyword evidence="8 13" id="KW-0406">Ion transport</keyword>
<comment type="caution">
    <text evidence="14">The sequence shown here is derived from an EMBL/GenBank/DDBJ whole genome shotgun (WGS) entry which is preliminary data.</text>
</comment>
<dbReference type="FunFam" id="1.10.287.80:FF:000003">
    <property type="entry name" value="ATP synthase gamma chain, chloroplastic"/>
    <property type="match status" value="1"/>
</dbReference>
<dbReference type="Pfam" id="PF00231">
    <property type="entry name" value="ATP-synt"/>
    <property type="match status" value="1"/>
</dbReference>
<dbReference type="HAMAP" id="MF_00815">
    <property type="entry name" value="ATP_synth_gamma_bact"/>
    <property type="match status" value="1"/>
</dbReference>
<dbReference type="PRINTS" id="PR00126">
    <property type="entry name" value="ATPASEGAMMA"/>
</dbReference>
<evidence type="ECO:0000256" key="2">
    <source>
        <dbReference type="ARBA" id="ARBA00004170"/>
    </source>
</evidence>
<name>J0R6Z8_9HYPH</name>
<dbReference type="GO" id="GO:0009579">
    <property type="term" value="C:thylakoid"/>
    <property type="evidence" value="ECO:0007669"/>
    <property type="project" value="UniProtKB-SubCell"/>
</dbReference>
<evidence type="ECO:0000256" key="13">
    <source>
        <dbReference type="HAMAP-Rule" id="MF_00815"/>
    </source>
</evidence>
<dbReference type="PROSITE" id="PS00153">
    <property type="entry name" value="ATPASE_GAMMA"/>
    <property type="match status" value="1"/>
</dbReference>
<evidence type="ECO:0000256" key="7">
    <source>
        <dbReference type="ARBA" id="ARBA00022781"/>
    </source>
</evidence>
<dbReference type="GO" id="GO:0045259">
    <property type="term" value="C:proton-transporting ATP synthase complex"/>
    <property type="evidence" value="ECO:0007669"/>
    <property type="project" value="UniProtKB-KW"/>
</dbReference>
<evidence type="ECO:0000313" key="14">
    <source>
        <dbReference type="EMBL" id="EJF91484.1"/>
    </source>
</evidence>
<dbReference type="OrthoDB" id="9812769at2"/>
<evidence type="ECO:0000256" key="8">
    <source>
        <dbReference type="ARBA" id="ARBA00023065"/>
    </source>
</evidence>
<comment type="similarity">
    <text evidence="3 13">Belongs to the ATPase gamma chain family.</text>
</comment>
<keyword evidence="6" id="KW-0997">Cell inner membrane</keyword>
<comment type="subcellular location">
    <subcellularLocation>
        <location evidence="13">Cell membrane</location>
        <topology evidence="13">Peripheral membrane protein</topology>
    </subcellularLocation>
    <subcellularLocation>
        <location evidence="2">Membrane</location>
        <topology evidence="2">Peripheral membrane protein</topology>
    </subcellularLocation>
    <subcellularLocation>
        <location evidence="12">Thylakoid</location>
    </subcellularLocation>
</comment>
<dbReference type="EMBL" id="AIMB01000002">
    <property type="protein sequence ID" value="EJF91484.1"/>
    <property type="molecule type" value="Genomic_DNA"/>
</dbReference>
<organism evidence="14 15">
    <name type="scientific">Bartonella tamiae Th239</name>
    <dbReference type="NCBI Taxonomy" id="1094558"/>
    <lineage>
        <taxon>Bacteria</taxon>
        <taxon>Pseudomonadati</taxon>
        <taxon>Pseudomonadota</taxon>
        <taxon>Alphaproteobacteria</taxon>
        <taxon>Hyphomicrobiales</taxon>
        <taxon>Bartonellaceae</taxon>
        <taxon>Bartonella</taxon>
    </lineage>
</organism>
<dbReference type="PIRSF" id="PIRSF039089">
    <property type="entry name" value="ATP_synthase_gamma"/>
    <property type="match status" value="1"/>
</dbReference>
<accession>J0R6Z8</accession>
<keyword evidence="9 13" id="KW-0472">Membrane</keyword>
<evidence type="ECO:0000256" key="5">
    <source>
        <dbReference type="ARBA" id="ARBA00022475"/>
    </source>
</evidence>
<reference evidence="14 15" key="1">
    <citation type="submission" date="2012-03" db="EMBL/GenBank/DDBJ databases">
        <title>The Genome Sequence of Bartonella tamiae Th239.</title>
        <authorList>
            <consortium name="The Broad Institute Genome Sequencing Platform"/>
            <consortium name="The Broad Institute Genome Sequencing Center for Infectious Disease"/>
            <person name="Feldgarden M."/>
            <person name="Kirby J."/>
            <person name="Kosoy M."/>
            <person name="Birtles R."/>
            <person name="Probert W.S."/>
            <person name="Chiaraviglio L."/>
            <person name="Young S.K."/>
            <person name="Zeng Q."/>
            <person name="Gargeya S."/>
            <person name="Fitzgerald M."/>
            <person name="Haas B."/>
            <person name="Abouelleil A."/>
            <person name="Alvarado L."/>
            <person name="Arachchi H.M."/>
            <person name="Berlin A."/>
            <person name="Chapman S.B."/>
            <person name="Gearin G."/>
            <person name="Goldberg J."/>
            <person name="Griggs A."/>
            <person name="Gujja S."/>
            <person name="Hansen M."/>
            <person name="Heiman D."/>
            <person name="Howarth C."/>
            <person name="Larimer J."/>
            <person name="Lui A."/>
            <person name="MacDonald P.J.P."/>
            <person name="McCowen C."/>
            <person name="Montmayeur A."/>
            <person name="Murphy C."/>
            <person name="Neiman D."/>
            <person name="Pearson M."/>
            <person name="Priest M."/>
            <person name="Roberts A."/>
            <person name="Saif S."/>
            <person name="Shea T."/>
            <person name="Sisk P."/>
            <person name="Stolte C."/>
            <person name="Sykes S."/>
            <person name="Wortman J."/>
            <person name="Nusbaum C."/>
            <person name="Birren B."/>
        </authorList>
    </citation>
    <scope>NUCLEOTIDE SEQUENCE [LARGE SCALE GENOMIC DNA]</scope>
    <source>
        <strain evidence="14 15">Th239</strain>
    </source>
</reference>
<dbReference type="NCBIfam" id="NF004146">
    <property type="entry name" value="PRK05621.1-4"/>
    <property type="match status" value="1"/>
</dbReference>
<keyword evidence="10 13" id="KW-0139">CF(1)</keyword>
<comment type="subunit">
    <text evidence="13">F-type ATPases have 2 components, CF(1) - the catalytic core - and CF(0) - the membrane proton channel. CF(1) has five subunits: alpha(3), beta(3), gamma(1), delta(1), epsilon(1). CF(0) has three main subunits: a, b and c.</text>
</comment>
<evidence type="ECO:0000256" key="11">
    <source>
        <dbReference type="ARBA" id="ARBA00023310"/>
    </source>
</evidence>
<evidence type="ECO:0000256" key="1">
    <source>
        <dbReference type="ARBA" id="ARBA00003456"/>
    </source>
</evidence>
<keyword evidence="7 13" id="KW-0375">Hydrogen ion transport</keyword>
<evidence type="ECO:0000256" key="6">
    <source>
        <dbReference type="ARBA" id="ARBA00022519"/>
    </source>
</evidence>